<comment type="caution">
    <text evidence="8">The sequence shown here is derived from an EMBL/GenBank/DDBJ whole genome shotgun (WGS) entry which is preliminary data.</text>
</comment>
<keyword evidence="9" id="KW-1185">Reference proteome</keyword>
<keyword evidence="2 5" id="KW-0813">Transport</keyword>
<name>A0ABV4IBZ7_9BURK</name>
<accession>A0ABV4IBZ7</accession>
<keyword evidence="4" id="KW-0677">Repeat</keyword>
<feature type="region of interest" description="Disordered" evidence="6">
    <location>
        <begin position="1"/>
        <end position="21"/>
    </location>
</feature>
<reference evidence="8 9" key="1">
    <citation type="submission" date="2024-08" db="EMBL/GenBank/DDBJ databases">
        <authorList>
            <person name="Feng Z."/>
            <person name="Ronholm J."/>
        </authorList>
    </citation>
    <scope>NUCLEOTIDE SEQUENCE [LARGE SCALE GENOMIC DNA]</scope>
    <source>
        <strain evidence="8 9">4-AB0-8</strain>
    </source>
</reference>
<evidence type="ECO:0000256" key="3">
    <source>
        <dbReference type="ARBA" id="ARBA00022505"/>
    </source>
</evidence>
<dbReference type="PROSITE" id="PS51866">
    <property type="entry name" value="MOP"/>
    <property type="match status" value="1"/>
</dbReference>
<evidence type="ECO:0000256" key="4">
    <source>
        <dbReference type="ARBA" id="ARBA00022737"/>
    </source>
</evidence>
<evidence type="ECO:0000313" key="9">
    <source>
        <dbReference type="Proteomes" id="UP001567350"/>
    </source>
</evidence>
<dbReference type="PANTHER" id="PTHR30432:SF1">
    <property type="entry name" value="DNA-BINDING TRANSCRIPTIONAL DUAL REGULATOR MODE"/>
    <property type="match status" value="1"/>
</dbReference>
<dbReference type="SUPFAM" id="SSF50331">
    <property type="entry name" value="MOP-like"/>
    <property type="match status" value="1"/>
</dbReference>
<evidence type="ECO:0000256" key="6">
    <source>
        <dbReference type="SAM" id="MobiDB-lite"/>
    </source>
</evidence>
<comment type="similarity">
    <text evidence="1 5">Belongs to the ModE family.</text>
</comment>
<dbReference type="Proteomes" id="UP001567350">
    <property type="component" value="Unassembled WGS sequence"/>
</dbReference>
<dbReference type="InterPro" id="IPR000847">
    <property type="entry name" value="LysR_HTH_N"/>
</dbReference>
<dbReference type="InterPro" id="IPR005116">
    <property type="entry name" value="Transp-assoc_OB_typ1"/>
</dbReference>
<organism evidence="8 9">
    <name type="scientific">Comamonas jiangduensis</name>
    <dbReference type="NCBI Taxonomy" id="1194168"/>
    <lineage>
        <taxon>Bacteria</taxon>
        <taxon>Pseudomonadati</taxon>
        <taxon>Pseudomonadota</taxon>
        <taxon>Betaproteobacteria</taxon>
        <taxon>Burkholderiales</taxon>
        <taxon>Comamonadaceae</taxon>
        <taxon>Comamonas</taxon>
    </lineage>
</organism>
<dbReference type="PANTHER" id="PTHR30432">
    <property type="entry name" value="TRANSCRIPTIONAL REGULATOR MODE"/>
    <property type="match status" value="1"/>
</dbReference>
<dbReference type="EMBL" id="JBGJLR010000001">
    <property type="protein sequence ID" value="MEZ2737982.1"/>
    <property type="molecule type" value="Genomic_DNA"/>
</dbReference>
<evidence type="ECO:0000256" key="2">
    <source>
        <dbReference type="ARBA" id="ARBA00022448"/>
    </source>
</evidence>
<gene>
    <name evidence="8" type="ORF">ACBP88_00685</name>
</gene>
<dbReference type="InterPro" id="IPR004606">
    <property type="entry name" value="Mop_domain"/>
</dbReference>
<feature type="domain" description="Mop" evidence="7">
    <location>
        <begin position="134"/>
        <end position="201"/>
    </location>
</feature>
<dbReference type="Pfam" id="PF00126">
    <property type="entry name" value="HTH_1"/>
    <property type="match status" value="1"/>
</dbReference>
<evidence type="ECO:0000259" key="7">
    <source>
        <dbReference type="PROSITE" id="PS51866"/>
    </source>
</evidence>
<evidence type="ECO:0000256" key="5">
    <source>
        <dbReference type="PIRNR" id="PIRNR005763"/>
    </source>
</evidence>
<keyword evidence="3 5" id="KW-0500">Molybdenum</keyword>
<sequence>MAQAHPDSLSPVPGPAAAAPTPPALMQALGHSLSDRRLQVLRALGECGSISQAARAVGVSYKAAWQAIDTLSNLAGVPVVAKSVGGAGGGGATLTAAGQELLRAAQAMALARGAVMQQLQAHSPAAAVQRLGIQTSMRNQWPCVVQQVEVAGPLALVQVQSLHGDVQLTARITAESAQLLGLQAGMAVLAMCKATAVQVVADNAASSIAGHVGNTLQGKATRVTQGAIGDEVTVHMAACVQWVGFAVAGSGLRAGRKVRVHMPESAVVLALAP</sequence>
<dbReference type="InterPro" id="IPR051815">
    <property type="entry name" value="Molybdate_resp_trans_reg"/>
</dbReference>
<protein>
    <submittedName>
        <fullName evidence="8">TOBE domain-containing protein</fullName>
    </submittedName>
</protein>
<evidence type="ECO:0000313" key="8">
    <source>
        <dbReference type="EMBL" id="MEZ2737982.1"/>
    </source>
</evidence>
<dbReference type="Gene3D" id="2.40.50.100">
    <property type="match status" value="1"/>
</dbReference>
<evidence type="ECO:0000256" key="1">
    <source>
        <dbReference type="ARBA" id="ARBA00008110"/>
    </source>
</evidence>
<dbReference type="Gene3D" id="1.10.10.10">
    <property type="entry name" value="Winged helix-like DNA-binding domain superfamily/Winged helix DNA-binding domain"/>
    <property type="match status" value="1"/>
</dbReference>
<dbReference type="RefSeq" id="WP_370890067.1">
    <property type="nucleotide sequence ID" value="NZ_JBGJLR010000001.1"/>
</dbReference>
<dbReference type="InterPro" id="IPR016462">
    <property type="entry name" value="ModE"/>
</dbReference>
<dbReference type="Pfam" id="PF03459">
    <property type="entry name" value="TOBE"/>
    <property type="match status" value="1"/>
</dbReference>
<dbReference type="PIRSF" id="PIRSF005763">
    <property type="entry name" value="Txn_reg_ModE"/>
    <property type="match status" value="1"/>
</dbReference>
<dbReference type="InterPro" id="IPR036390">
    <property type="entry name" value="WH_DNA-bd_sf"/>
</dbReference>
<dbReference type="InterPro" id="IPR008995">
    <property type="entry name" value="Mo/tungstate-bd_C_term_dom"/>
</dbReference>
<proteinExistence type="inferred from homology"/>
<dbReference type="InterPro" id="IPR036388">
    <property type="entry name" value="WH-like_DNA-bd_sf"/>
</dbReference>
<dbReference type="SUPFAM" id="SSF46785">
    <property type="entry name" value="Winged helix' DNA-binding domain"/>
    <property type="match status" value="1"/>
</dbReference>